<proteinExistence type="predicted"/>
<reference evidence="3 4" key="1">
    <citation type="journal article" date="2018" name="Front. Microbiol.">
        <title>Genome-Based Analysis Reveals the Taxonomy and Diversity of the Family Idiomarinaceae.</title>
        <authorList>
            <person name="Liu Y."/>
            <person name="Lai Q."/>
            <person name="Shao Z."/>
        </authorList>
    </citation>
    <scope>NUCLEOTIDE SEQUENCE [LARGE SCALE GENOMIC DNA]</scope>
    <source>
        <strain evidence="3 4">GBSy1</strain>
    </source>
</reference>
<dbReference type="GO" id="GO:0016787">
    <property type="term" value="F:hydrolase activity"/>
    <property type="evidence" value="ECO:0007669"/>
    <property type="project" value="UniProtKB-KW"/>
</dbReference>
<dbReference type="SUPFAM" id="SSF51338">
    <property type="entry name" value="Composite domain of metallo-dependent hydrolases"/>
    <property type="match status" value="1"/>
</dbReference>
<dbReference type="SUPFAM" id="SSF51556">
    <property type="entry name" value="Metallo-dependent hydrolases"/>
    <property type="match status" value="1"/>
</dbReference>
<dbReference type="InterPro" id="IPR006680">
    <property type="entry name" value="Amidohydro-rel"/>
</dbReference>
<evidence type="ECO:0000259" key="2">
    <source>
        <dbReference type="Pfam" id="PF01979"/>
    </source>
</evidence>
<dbReference type="RefSeq" id="WP_126787754.1">
    <property type="nucleotide sequence ID" value="NZ_PIPN01000001.1"/>
</dbReference>
<evidence type="ECO:0000313" key="4">
    <source>
        <dbReference type="Proteomes" id="UP000287410"/>
    </source>
</evidence>
<dbReference type="Gene3D" id="2.30.40.10">
    <property type="entry name" value="Urease, subunit C, domain 1"/>
    <property type="match status" value="1"/>
</dbReference>
<dbReference type="Proteomes" id="UP000287410">
    <property type="component" value="Unassembled WGS sequence"/>
</dbReference>
<dbReference type="InterPro" id="IPR011059">
    <property type="entry name" value="Metal-dep_hydrolase_composite"/>
</dbReference>
<dbReference type="EMBL" id="PIPN01000001">
    <property type="protein sequence ID" value="RUO31646.1"/>
    <property type="molecule type" value="Genomic_DNA"/>
</dbReference>
<keyword evidence="3" id="KW-0378">Hydrolase</keyword>
<evidence type="ECO:0000256" key="1">
    <source>
        <dbReference type="SAM" id="SignalP"/>
    </source>
</evidence>
<dbReference type="PANTHER" id="PTHR43135">
    <property type="entry name" value="ALPHA-D-RIBOSE 1-METHYLPHOSPHONATE 5-TRIPHOSPHATE DIPHOSPHATASE"/>
    <property type="match status" value="1"/>
</dbReference>
<dbReference type="PANTHER" id="PTHR43135:SF3">
    <property type="entry name" value="ALPHA-D-RIBOSE 1-METHYLPHOSPHONATE 5-TRIPHOSPHATE DIPHOSPHATASE"/>
    <property type="match status" value="1"/>
</dbReference>
<name>A0ABY0C1I4_9GAMM</name>
<dbReference type="InterPro" id="IPR051781">
    <property type="entry name" value="Metallo-dep_Hydrolase"/>
</dbReference>
<protein>
    <submittedName>
        <fullName evidence="3">Metal-dependent hydrolase</fullName>
    </submittedName>
</protein>
<dbReference type="Pfam" id="PF01979">
    <property type="entry name" value="Amidohydro_1"/>
    <property type="match status" value="1"/>
</dbReference>
<feature type="domain" description="Amidohydrolase-related" evidence="2">
    <location>
        <begin position="73"/>
        <end position="412"/>
    </location>
</feature>
<dbReference type="InterPro" id="IPR032466">
    <property type="entry name" value="Metal_Hydrolase"/>
</dbReference>
<sequence>MRNQRLLLVLFLCLVSSPSFATSFVLNNVLLPDFATRELNPVNVEIADGDIKRIVDIDVNLSHADVRDGQGKVIMPAFIDMHSHSMGNSSLDRSDYQYIGVRGTANAMMYAGVHGWLDLYSNEEDIFGYRDEQFPGERNEAFVFAAGPCFTVPTGHCDFGETRLISTPEEAIHELRDLNNARPNVAKIVYDNAGRRPTVDRATLEAFLSEAKRLGIKSVVHVGSWDDIRTATELGADAVTHLPMDAMPDDIPQLMAAQGTAFIPTTGVVAELMLLHQPSDSELAASVLAIPMTEKLVKDDLLQDYPVVAGNERHQSTFDWLAGLKTEGVFSIRHDAMSQLDQAGVEILVGSDGGNFAVFQGVGFHREMYFLQQLGMSPWDIVMGATHNAYDFLGLEWGLEEGRPAHFTLHDSRIFEDLSLSTEFEHMYLHGREVSREPLLRYAKPGFFQYMKLFFGFEV</sequence>
<feature type="signal peptide" evidence="1">
    <location>
        <begin position="1"/>
        <end position="21"/>
    </location>
</feature>
<feature type="chain" id="PRO_5045581398" evidence="1">
    <location>
        <begin position="22"/>
        <end position="459"/>
    </location>
</feature>
<evidence type="ECO:0000313" key="3">
    <source>
        <dbReference type="EMBL" id="RUO31646.1"/>
    </source>
</evidence>
<keyword evidence="1" id="KW-0732">Signal</keyword>
<organism evidence="3 4">
    <name type="scientific">Aliidiomarina sedimenti</name>
    <dbReference type="NCBI Taxonomy" id="1933879"/>
    <lineage>
        <taxon>Bacteria</taxon>
        <taxon>Pseudomonadati</taxon>
        <taxon>Pseudomonadota</taxon>
        <taxon>Gammaproteobacteria</taxon>
        <taxon>Alteromonadales</taxon>
        <taxon>Idiomarinaceae</taxon>
        <taxon>Aliidiomarina</taxon>
    </lineage>
</organism>
<comment type="caution">
    <text evidence="3">The sequence shown here is derived from an EMBL/GenBank/DDBJ whole genome shotgun (WGS) entry which is preliminary data.</text>
</comment>
<dbReference type="Gene3D" id="3.20.20.140">
    <property type="entry name" value="Metal-dependent hydrolases"/>
    <property type="match status" value="1"/>
</dbReference>
<accession>A0ABY0C1I4</accession>
<gene>
    <name evidence="3" type="ORF">CWE12_01205</name>
</gene>
<keyword evidence="4" id="KW-1185">Reference proteome</keyword>